<name>A0A0R3QY86_9BILA</name>
<evidence type="ECO:0000313" key="1">
    <source>
        <dbReference type="EMBL" id="VDO36567.1"/>
    </source>
</evidence>
<evidence type="ECO:0000313" key="3">
    <source>
        <dbReference type="WBParaSite" id="BTMF_0001271001-mRNA-1"/>
    </source>
</evidence>
<gene>
    <name evidence="1" type="ORF">BTMF_LOCUS10721</name>
</gene>
<sequence length="34" mass="3754">MKAKVIFGSILESCLSLSKSAKTNREKKMIGLKI</sequence>
<dbReference type="AlphaFoldDB" id="A0A0R3QY86"/>
<reference evidence="3" key="1">
    <citation type="submission" date="2017-02" db="UniProtKB">
        <authorList>
            <consortium name="WormBaseParasite"/>
        </authorList>
    </citation>
    <scope>IDENTIFICATION</scope>
</reference>
<proteinExistence type="predicted"/>
<dbReference type="EMBL" id="UZAG01017774">
    <property type="protein sequence ID" value="VDO36567.1"/>
    <property type="molecule type" value="Genomic_DNA"/>
</dbReference>
<dbReference type="Proteomes" id="UP000280834">
    <property type="component" value="Unassembled WGS sequence"/>
</dbReference>
<keyword evidence="2" id="KW-1185">Reference proteome</keyword>
<dbReference type="WBParaSite" id="BTMF_0001271001-mRNA-1">
    <property type="protein sequence ID" value="BTMF_0001271001-mRNA-1"/>
    <property type="gene ID" value="BTMF_0001271001"/>
</dbReference>
<protein>
    <submittedName>
        <fullName evidence="3">Lipoprotein</fullName>
    </submittedName>
</protein>
<evidence type="ECO:0000313" key="2">
    <source>
        <dbReference type="Proteomes" id="UP000280834"/>
    </source>
</evidence>
<accession>A0A0R3QY86</accession>
<organism evidence="3">
    <name type="scientific">Brugia timori</name>
    <dbReference type="NCBI Taxonomy" id="42155"/>
    <lineage>
        <taxon>Eukaryota</taxon>
        <taxon>Metazoa</taxon>
        <taxon>Ecdysozoa</taxon>
        <taxon>Nematoda</taxon>
        <taxon>Chromadorea</taxon>
        <taxon>Rhabditida</taxon>
        <taxon>Spirurina</taxon>
        <taxon>Spiruromorpha</taxon>
        <taxon>Filarioidea</taxon>
        <taxon>Onchocercidae</taxon>
        <taxon>Brugia</taxon>
    </lineage>
</organism>
<reference evidence="1 2" key="2">
    <citation type="submission" date="2018-11" db="EMBL/GenBank/DDBJ databases">
        <authorList>
            <consortium name="Pathogen Informatics"/>
        </authorList>
    </citation>
    <scope>NUCLEOTIDE SEQUENCE [LARGE SCALE GENOMIC DNA]</scope>
</reference>